<evidence type="ECO:0000256" key="5">
    <source>
        <dbReference type="ARBA" id="ARBA00022839"/>
    </source>
</evidence>
<keyword evidence="4 6" id="KW-0378">Hydrolase</keyword>
<gene>
    <name evidence="6 8" type="primary">xseB</name>
    <name evidence="8" type="ORF">AOC33_00410</name>
</gene>
<dbReference type="Pfam" id="PF02609">
    <property type="entry name" value="Exonuc_VII_S"/>
    <property type="match status" value="1"/>
</dbReference>
<evidence type="ECO:0000256" key="4">
    <source>
        <dbReference type="ARBA" id="ARBA00022801"/>
    </source>
</evidence>
<evidence type="ECO:0000256" key="3">
    <source>
        <dbReference type="ARBA" id="ARBA00022722"/>
    </source>
</evidence>
<reference evidence="8 9" key="1">
    <citation type="submission" date="2017-06" db="EMBL/GenBank/DDBJ databases">
        <title>Reclassification of a Polynucleobacter cosmopolitanus strain isolated from tropical Lake Victoria as Polynucleobacter victoriensis comb. nov.</title>
        <authorList>
            <person name="Hahn M.W."/>
        </authorList>
    </citation>
    <scope>NUCLEOTIDE SEQUENCE [LARGE SCALE GENOMIC DNA]</scope>
    <source>
        <strain evidence="8 9">MWH-MoIso2</strain>
    </source>
</reference>
<comment type="caution">
    <text evidence="8">The sequence shown here is derived from an EMBL/GenBank/DDBJ whole genome shotgun (WGS) entry which is preliminary data.</text>
</comment>
<name>A0A229FVK6_9BURK</name>
<evidence type="ECO:0000256" key="7">
    <source>
        <dbReference type="SAM" id="MobiDB-lite"/>
    </source>
</evidence>
<sequence>MPKKTGAEATPASSTSLSPDLRYEDAVSELEGLIATMESGKLSLEDTLTAYKRGAELLKHCQHVLGQVEQQVKMVQG</sequence>
<evidence type="ECO:0000256" key="6">
    <source>
        <dbReference type="HAMAP-Rule" id="MF_00337"/>
    </source>
</evidence>
<dbReference type="Proteomes" id="UP000215188">
    <property type="component" value="Unassembled WGS sequence"/>
</dbReference>
<comment type="subunit">
    <text evidence="6">Heterooligomer composed of large and small subunits.</text>
</comment>
<proteinExistence type="inferred from homology"/>
<comment type="function">
    <text evidence="6">Bidirectionally degrades single-stranded DNA into large acid-insoluble oligonucleotides, which are then degraded further into small acid-soluble oligonucleotides.</text>
</comment>
<dbReference type="PANTHER" id="PTHR34137">
    <property type="entry name" value="EXODEOXYRIBONUCLEASE 7 SMALL SUBUNIT"/>
    <property type="match status" value="1"/>
</dbReference>
<dbReference type="SUPFAM" id="SSF116842">
    <property type="entry name" value="XseB-like"/>
    <property type="match status" value="1"/>
</dbReference>
<dbReference type="InterPro" id="IPR003761">
    <property type="entry name" value="Exonuc_VII_S"/>
</dbReference>
<evidence type="ECO:0000313" key="9">
    <source>
        <dbReference type="Proteomes" id="UP000215188"/>
    </source>
</evidence>
<dbReference type="RefSeq" id="WP_089514636.1">
    <property type="nucleotide sequence ID" value="NZ_NJGG01000001.1"/>
</dbReference>
<evidence type="ECO:0000313" key="8">
    <source>
        <dbReference type="EMBL" id="OXL15598.1"/>
    </source>
</evidence>
<evidence type="ECO:0000256" key="1">
    <source>
        <dbReference type="ARBA" id="ARBA00009998"/>
    </source>
</evidence>
<dbReference type="EC" id="3.1.11.6" evidence="6"/>
<organism evidence="8 9">
    <name type="scientific">Polynucleobacter cosmopolitanus</name>
    <dbReference type="NCBI Taxonomy" id="351345"/>
    <lineage>
        <taxon>Bacteria</taxon>
        <taxon>Pseudomonadati</taxon>
        <taxon>Pseudomonadota</taxon>
        <taxon>Betaproteobacteria</taxon>
        <taxon>Burkholderiales</taxon>
        <taxon>Burkholderiaceae</taxon>
        <taxon>Polynucleobacter</taxon>
    </lineage>
</organism>
<dbReference type="PIRSF" id="PIRSF006488">
    <property type="entry name" value="Exonuc_VII_S"/>
    <property type="match status" value="1"/>
</dbReference>
<dbReference type="HAMAP" id="MF_00337">
    <property type="entry name" value="Exonuc_7_S"/>
    <property type="match status" value="1"/>
</dbReference>
<dbReference type="InterPro" id="IPR037004">
    <property type="entry name" value="Exonuc_VII_ssu_sf"/>
</dbReference>
<comment type="similarity">
    <text evidence="1 6">Belongs to the XseB family.</text>
</comment>
<protein>
    <recommendedName>
        <fullName evidence="6">Exodeoxyribonuclease 7 small subunit</fullName>
        <ecNumber evidence="6">3.1.11.6</ecNumber>
    </recommendedName>
    <alternativeName>
        <fullName evidence="6">Exodeoxyribonuclease VII small subunit</fullName>
        <shortName evidence="6">Exonuclease VII small subunit</shortName>
    </alternativeName>
</protein>
<comment type="subcellular location">
    <subcellularLocation>
        <location evidence="6">Cytoplasm</location>
    </subcellularLocation>
</comment>
<dbReference type="EMBL" id="NJGG01000001">
    <property type="protein sequence ID" value="OXL15598.1"/>
    <property type="molecule type" value="Genomic_DNA"/>
</dbReference>
<dbReference type="OrthoDB" id="287668at2"/>
<feature type="region of interest" description="Disordered" evidence="7">
    <location>
        <begin position="1"/>
        <end position="21"/>
    </location>
</feature>
<dbReference type="NCBIfam" id="TIGR01280">
    <property type="entry name" value="xseB"/>
    <property type="match status" value="1"/>
</dbReference>
<keyword evidence="5 6" id="KW-0269">Exonuclease</keyword>
<dbReference type="GO" id="GO:0005829">
    <property type="term" value="C:cytosol"/>
    <property type="evidence" value="ECO:0007669"/>
    <property type="project" value="TreeGrafter"/>
</dbReference>
<keyword evidence="2 6" id="KW-0963">Cytoplasm</keyword>
<dbReference type="GO" id="GO:0006308">
    <property type="term" value="P:DNA catabolic process"/>
    <property type="evidence" value="ECO:0007669"/>
    <property type="project" value="UniProtKB-UniRule"/>
</dbReference>
<dbReference type="GO" id="GO:0009318">
    <property type="term" value="C:exodeoxyribonuclease VII complex"/>
    <property type="evidence" value="ECO:0007669"/>
    <property type="project" value="UniProtKB-UniRule"/>
</dbReference>
<accession>A0A229FVK6</accession>
<dbReference type="AlphaFoldDB" id="A0A229FVK6"/>
<dbReference type="GO" id="GO:0008855">
    <property type="term" value="F:exodeoxyribonuclease VII activity"/>
    <property type="evidence" value="ECO:0007669"/>
    <property type="project" value="UniProtKB-UniRule"/>
</dbReference>
<keyword evidence="3 6" id="KW-0540">Nuclease</keyword>
<dbReference type="Gene3D" id="1.10.287.1040">
    <property type="entry name" value="Exonuclease VII, small subunit"/>
    <property type="match status" value="1"/>
</dbReference>
<evidence type="ECO:0000256" key="2">
    <source>
        <dbReference type="ARBA" id="ARBA00022490"/>
    </source>
</evidence>
<dbReference type="PANTHER" id="PTHR34137:SF1">
    <property type="entry name" value="EXODEOXYRIBONUCLEASE 7 SMALL SUBUNIT"/>
    <property type="match status" value="1"/>
</dbReference>
<keyword evidence="9" id="KW-1185">Reference proteome</keyword>
<comment type="catalytic activity">
    <reaction evidence="6">
        <text>Exonucleolytic cleavage in either 5'- to 3'- or 3'- to 5'-direction to yield nucleoside 5'-phosphates.</text>
        <dbReference type="EC" id="3.1.11.6"/>
    </reaction>
</comment>